<dbReference type="EMBL" id="JBHUDO010000001">
    <property type="protein sequence ID" value="MFD1644063.1"/>
    <property type="molecule type" value="Genomic_DNA"/>
</dbReference>
<evidence type="ECO:0000256" key="1">
    <source>
        <dbReference type="SAM" id="Phobius"/>
    </source>
</evidence>
<evidence type="ECO:0000313" key="2">
    <source>
        <dbReference type="EMBL" id="MFD1644063.1"/>
    </source>
</evidence>
<keyword evidence="1" id="KW-1133">Transmembrane helix</keyword>
<evidence type="ECO:0000313" key="3">
    <source>
        <dbReference type="Proteomes" id="UP001597034"/>
    </source>
</evidence>
<keyword evidence="1" id="KW-0472">Membrane</keyword>
<dbReference type="RefSeq" id="WP_256399346.1">
    <property type="nucleotide sequence ID" value="NZ_JANHJR010000002.1"/>
</dbReference>
<gene>
    <name evidence="2" type="ORF">ACFSBL_00025</name>
</gene>
<accession>A0ABD6DFZ4</accession>
<sequence>MQRRAAAAYVVLLLVITAGAFAFISTAEGPAVSLEDPDETLQKGSNLSVNDRVYNVSDVSASSGDGGGHGGGGTTYEAVLTWTNESAQWSESWSNNSTVTYQGDTYRAFIANSSEPTEITLRWEPTDRFSPQWVDGVQYIDAEPDTPDRQAMRVDTYIENSNNSSIQPVTIDATSSLEYNGNETTITTAPQQATFSWTAPRTNEVTFGQHENVTLNGVDYAVHFTNENTVTLQQGQDAQAALYAQLDDQSRFHERINGFWGVVIIGSLALVLLVTIAFLPRKE</sequence>
<reference evidence="2 3" key="1">
    <citation type="journal article" date="2019" name="Int. J. Syst. Evol. Microbiol.">
        <title>The Global Catalogue of Microorganisms (GCM) 10K type strain sequencing project: providing services to taxonomists for standard genome sequencing and annotation.</title>
        <authorList>
            <consortium name="The Broad Institute Genomics Platform"/>
            <consortium name="The Broad Institute Genome Sequencing Center for Infectious Disease"/>
            <person name="Wu L."/>
            <person name="Ma J."/>
        </authorList>
    </citation>
    <scope>NUCLEOTIDE SEQUENCE [LARGE SCALE GENOMIC DNA]</scope>
    <source>
        <strain evidence="2 3">CGMCC 1.10390</strain>
    </source>
</reference>
<dbReference type="Proteomes" id="UP001597034">
    <property type="component" value="Unassembled WGS sequence"/>
</dbReference>
<proteinExistence type="predicted"/>
<protein>
    <recommendedName>
        <fullName evidence="4">DUF3068 domain-containing protein</fullName>
    </recommendedName>
</protein>
<dbReference type="AlphaFoldDB" id="A0ABD6DFZ4"/>
<evidence type="ECO:0008006" key="4">
    <source>
        <dbReference type="Google" id="ProtNLM"/>
    </source>
</evidence>
<name>A0ABD6DFZ4_9EURY</name>
<comment type="caution">
    <text evidence="2">The sequence shown here is derived from an EMBL/GenBank/DDBJ whole genome shotgun (WGS) entry which is preliminary data.</text>
</comment>
<keyword evidence="3" id="KW-1185">Reference proteome</keyword>
<feature type="transmembrane region" description="Helical" evidence="1">
    <location>
        <begin position="258"/>
        <end position="279"/>
    </location>
</feature>
<keyword evidence="1" id="KW-0812">Transmembrane</keyword>
<organism evidence="2 3">
    <name type="scientific">Haloarchaeobius litoreus</name>
    <dbReference type="NCBI Taxonomy" id="755306"/>
    <lineage>
        <taxon>Archaea</taxon>
        <taxon>Methanobacteriati</taxon>
        <taxon>Methanobacteriota</taxon>
        <taxon>Stenosarchaea group</taxon>
        <taxon>Halobacteria</taxon>
        <taxon>Halobacteriales</taxon>
        <taxon>Halorubellaceae</taxon>
        <taxon>Haloarchaeobius</taxon>
    </lineage>
</organism>